<dbReference type="Proteomes" id="UP000535543">
    <property type="component" value="Unassembled WGS sequence"/>
</dbReference>
<name>A0A848KJJ0_9NOCA</name>
<proteinExistence type="predicted"/>
<accession>A0A848KJJ0</accession>
<dbReference type="EMBL" id="VCQU01000005">
    <property type="protein sequence ID" value="NMN96400.1"/>
    <property type="molecule type" value="Genomic_DNA"/>
</dbReference>
<dbReference type="AlphaFoldDB" id="A0A848KJJ0"/>
<organism evidence="1 2">
    <name type="scientific">Antrihabitans stalactiti</name>
    <dbReference type="NCBI Taxonomy" id="2584121"/>
    <lineage>
        <taxon>Bacteria</taxon>
        <taxon>Bacillati</taxon>
        <taxon>Actinomycetota</taxon>
        <taxon>Actinomycetes</taxon>
        <taxon>Mycobacteriales</taxon>
        <taxon>Nocardiaceae</taxon>
        <taxon>Antrihabitans</taxon>
    </lineage>
</organism>
<protein>
    <submittedName>
        <fullName evidence="1">Uncharacterized protein</fullName>
    </submittedName>
</protein>
<gene>
    <name evidence="1" type="ORF">FGL95_15270</name>
</gene>
<sequence length="180" mass="20003">MGAIALLLVVAIVGGMSFVLWRYGGSVGAQPWNELYRKGAIHAPIETLQDANYGHPIDVVATIRQELALIPRDPVLKWETFMDTAGEGDETQVLFVVRLLNVSTAPAEIVESLSVNLTDNAGERGIRRWDNAYRQYYWRSRAEAVAVVNDTIVSPTVSWARFAVSRHTPPPALDPDYRIL</sequence>
<evidence type="ECO:0000313" key="1">
    <source>
        <dbReference type="EMBL" id="NMN96400.1"/>
    </source>
</evidence>
<keyword evidence="2" id="KW-1185">Reference proteome</keyword>
<evidence type="ECO:0000313" key="2">
    <source>
        <dbReference type="Proteomes" id="UP000535543"/>
    </source>
</evidence>
<reference evidence="1 2" key="2">
    <citation type="submission" date="2020-06" db="EMBL/GenBank/DDBJ databases">
        <title>Antribacter stalactiti gen. nov., sp. nov., a new member of the family Nacardiaceae isolated from a cave.</title>
        <authorList>
            <person name="Kim I.S."/>
        </authorList>
    </citation>
    <scope>NUCLEOTIDE SEQUENCE [LARGE SCALE GENOMIC DNA]</scope>
    <source>
        <strain evidence="1 2">YC2-7</strain>
    </source>
</reference>
<reference evidence="1 2" key="1">
    <citation type="submission" date="2019-05" db="EMBL/GenBank/DDBJ databases">
        <authorList>
            <person name="Lee S.D."/>
        </authorList>
    </citation>
    <scope>NUCLEOTIDE SEQUENCE [LARGE SCALE GENOMIC DNA]</scope>
    <source>
        <strain evidence="1 2">YC2-7</strain>
    </source>
</reference>
<dbReference type="RefSeq" id="WP_169588322.1">
    <property type="nucleotide sequence ID" value="NZ_VCQU01000005.1"/>
</dbReference>
<comment type="caution">
    <text evidence="1">The sequence shown here is derived from an EMBL/GenBank/DDBJ whole genome shotgun (WGS) entry which is preliminary data.</text>
</comment>